<evidence type="ECO:0000313" key="7">
    <source>
        <dbReference type="WBParaSite" id="TREG1_43070.1"/>
    </source>
</evidence>
<dbReference type="Pfam" id="PF24771">
    <property type="entry name" value="Ig_CFAP74_1st"/>
    <property type="match status" value="1"/>
</dbReference>
<accession>A0AA85JUE0</accession>
<feature type="coiled-coil region" evidence="1">
    <location>
        <begin position="76"/>
        <end position="110"/>
    </location>
</feature>
<feature type="compositionally biased region" description="Basic and acidic residues" evidence="2">
    <location>
        <begin position="1654"/>
        <end position="1666"/>
    </location>
</feature>
<feature type="compositionally biased region" description="Basic and acidic residues" evidence="2">
    <location>
        <begin position="1192"/>
        <end position="1212"/>
    </location>
</feature>
<evidence type="ECO:0000259" key="5">
    <source>
        <dbReference type="Pfam" id="PF24798"/>
    </source>
</evidence>
<feature type="region of interest" description="Disordered" evidence="2">
    <location>
        <begin position="644"/>
        <end position="693"/>
    </location>
</feature>
<keyword evidence="6" id="KW-1185">Reference proteome</keyword>
<organism evidence="6 7">
    <name type="scientific">Trichobilharzia regenti</name>
    <name type="common">Nasal bird schistosome</name>
    <dbReference type="NCBI Taxonomy" id="157069"/>
    <lineage>
        <taxon>Eukaryota</taxon>
        <taxon>Metazoa</taxon>
        <taxon>Spiralia</taxon>
        <taxon>Lophotrochozoa</taxon>
        <taxon>Platyhelminthes</taxon>
        <taxon>Trematoda</taxon>
        <taxon>Digenea</taxon>
        <taxon>Strigeidida</taxon>
        <taxon>Schistosomatoidea</taxon>
        <taxon>Schistosomatidae</taxon>
        <taxon>Trichobilharzia</taxon>
    </lineage>
</organism>
<evidence type="ECO:0000313" key="6">
    <source>
        <dbReference type="Proteomes" id="UP000050795"/>
    </source>
</evidence>
<feature type="coiled-coil region" evidence="1">
    <location>
        <begin position="211"/>
        <end position="238"/>
    </location>
</feature>
<feature type="compositionally biased region" description="Polar residues" evidence="2">
    <location>
        <begin position="1642"/>
        <end position="1652"/>
    </location>
</feature>
<feature type="compositionally biased region" description="Basic and acidic residues" evidence="2">
    <location>
        <begin position="670"/>
        <end position="687"/>
    </location>
</feature>
<dbReference type="InterPro" id="IPR056306">
    <property type="entry name" value="Ig-CFAP74_2nd"/>
</dbReference>
<feature type="domain" description="CFAP74 third Ig-like" evidence="4">
    <location>
        <begin position="782"/>
        <end position="859"/>
    </location>
</feature>
<protein>
    <recommendedName>
        <fullName evidence="8">Abnormal spindle-like microcephaly-associated protein ASH domain-containing protein</fullName>
    </recommendedName>
</protein>
<feature type="region of interest" description="Disordered" evidence="2">
    <location>
        <begin position="332"/>
        <end position="365"/>
    </location>
</feature>
<dbReference type="InterPro" id="IPR008962">
    <property type="entry name" value="PapD-like_sf"/>
</dbReference>
<feature type="region of interest" description="Disordered" evidence="2">
    <location>
        <begin position="1174"/>
        <end position="1225"/>
    </location>
</feature>
<dbReference type="InterPro" id="IPR056310">
    <property type="entry name" value="Ig-CFAP74_4th"/>
</dbReference>
<evidence type="ECO:0000259" key="4">
    <source>
        <dbReference type="Pfam" id="PF24778"/>
    </source>
</evidence>
<feature type="region of interest" description="Disordered" evidence="2">
    <location>
        <begin position="1642"/>
        <end position="1666"/>
    </location>
</feature>
<feature type="compositionally biased region" description="Acidic residues" evidence="2">
    <location>
        <begin position="351"/>
        <end position="363"/>
    </location>
</feature>
<dbReference type="InterPro" id="IPR013783">
    <property type="entry name" value="Ig-like_fold"/>
</dbReference>
<feature type="compositionally biased region" description="Polar residues" evidence="2">
    <location>
        <begin position="1177"/>
        <end position="1190"/>
    </location>
</feature>
<dbReference type="WBParaSite" id="TREG1_43070.1">
    <property type="protein sequence ID" value="TREG1_43070.1"/>
    <property type="gene ID" value="TREG1_43070"/>
</dbReference>
<feature type="compositionally biased region" description="Polar residues" evidence="2">
    <location>
        <begin position="339"/>
        <end position="348"/>
    </location>
</feature>
<keyword evidence="1" id="KW-0175">Coiled coil</keyword>
<dbReference type="Pfam" id="PF24778">
    <property type="entry name" value="Ig-CFAP74_3rd"/>
    <property type="match status" value="1"/>
</dbReference>
<proteinExistence type="predicted"/>
<evidence type="ECO:0008006" key="8">
    <source>
        <dbReference type="Google" id="ProtNLM"/>
    </source>
</evidence>
<evidence type="ECO:0000256" key="2">
    <source>
        <dbReference type="SAM" id="MobiDB-lite"/>
    </source>
</evidence>
<feature type="domain" description="CFAP74 fourth Ig-like" evidence="5">
    <location>
        <begin position="929"/>
        <end position="1021"/>
    </location>
</feature>
<evidence type="ECO:0000259" key="3">
    <source>
        <dbReference type="Pfam" id="PF24770"/>
    </source>
</evidence>
<dbReference type="Proteomes" id="UP000050795">
    <property type="component" value="Unassembled WGS sequence"/>
</dbReference>
<dbReference type="SUPFAM" id="SSF49354">
    <property type="entry name" value="PapD-like"/>
    <property type="match status" value="1"/>
</dbReference>
<sequence length="1768" mass="198982">MYGENQKDMNIFNTETRTDPTILKKKEFKFKLQNELYISESLITKLTKEKDELLKGLSKHKDSGREDSHPLFESRLECLHSELQQAHEVKRDIEKQLNILEYELSHLQFERSFKSMECPSRTPDYSETTRDTLPFHEKKECSRTVREVPGLRKQKIEVLADSGSNSAKEVTFPVPSFRRSFKIHKRLNEDLELRMKSAAELKASIDDSKIIMAIIQAKQKANQNAMLLEEKALSIQAQQNQKDEKLELALHRRIAKIEAHQAAFKESQKRKHKEIIAKLLNEELLQEEKLKRLPFLCEQSERYKYSKYSERSEKPSELEQNMIDELLLQQQQQEKGGTVTKSVVNTFPTEVEPDDDGDDDDSENEKRLTLSHDSLHGLWDLSKKSQNIVTEENVDNALLSFVARDTVKASVTDKETVSTSLSMRNLTSRSPTKLSDMDKTTEVKDKGLLRSTMYFSERNSKADKEILQRVLQQTRENIIQPQIVTGRRFDGPSFTAKPAEIWFKNIEVGRMHKTKIILTNASYAISTCRYVGITSTLMDFVEVKFNPPGSLSPGMNCGVKIKFTPKMNKNLNGELEFLSPTGSFFIPFKATVKKCEFSTDCNTVDFGEVVIGETVQQSITLINSGAKGANFTFKTLSEIHKEENEVNVLETSPETIRAEESIEDSVNSGETRKHNENEESDPQKQENENSVPQIEEYEENTRLEEENEMKNILTNFKAGELNRGFLAPFSTVKLDIIWSPKDISINEGECLMEQEKFVISFDDAESSDIYIQAIGYAKNIPVWLSTSSLSLGICWYDRLYQECFSIHNRTKSAVKVVFEVDKEISDHLKILPKTGFVQAESRLLAQVKLLPKLSLPDDLALLQSDVNGSPLGGTQTNEEKNRSLSFKLSFDPQTGILQAPVTVNVIGQTNKLQLMIDAVITTTDLSLWPNPINFGWTEIHETVISRLSITNHSLLPQNFGIVEIPEFVEVQPNDGFGVILGKETIELDVLFRPKKAKEYNFNLVCKSGIGRTFTTVCQGIGVYSPLSLSTNQLKLNPTPISESSLISLKITNHHTSSNPYTHVQPCIGSDTRPVSVGPRAFELQIVKATITNPYGLITDDDLANNQLESVLSTFIDFYPATGTLNPGESQQINIRFSPYLNKLCIQKEASRLCDLNEEKRKRDELLLLSLEEDKTTAKSNKPTPKASQNAVVKKDKMTDRKPVKPSDEKPPLETETTFLPNDPKSILEGSEKYTDGLNSLLIHYPNPPPVFNNSRLELKKDEVDQQHSTVKNKLSLIKLGEYDWPGVFLVYRVACFVAEGPGSETAAKPSPTYRKENTLFFELLCPIIRPPLLVLSNKSYNRLNFGAICAGQSNTRTLSVKNISPYCIQLKPKPLNPIGAFEIISFNENISSGEVCNLNFAFTPNSLQTHCTETFILQSYPIKNKMSAGVSSSEYCPLSVRFSGICVTPKVEVTGPPELITIPCGSQNPENSNIPVNTKQTLHYLRFGYILLGEFIERLITLTNPTNITLNFEILYDDNQIGGTKNQNGLPVFMVVPNKGKIKPGENQVVSITFAPDHESETYQQTFLITLHSQIKNSHKLILSGACKQHNLYIRGGDQQDIASSTLNTNVQNDFLGVQFLPESKEIKTSYLTINGQQSSLLRENSNITAENEPSEKEGEDNPMHKKELKIKESPTKRILYAGFVQSSSGGSKKSGECIIENLNELSAIGFTVNPPKLILDPGTEQPITFTWTPNPDVRTGAIVKSTALIQLRSDVTINHHVMLRGIL</sequence>
<dbReference type="Pfam" id="PF24798">
    <property type="entry name" value="Ig-CFAP74_4th"/>
    <property type="match status" value="1"/>
</dbReference>
<dbReference type="PANTHER" id="PTHR22538">
    <property type="entry name" value="CILIA- AND FLAGELLA-ASSOCIATED PROTEIN 74"/>
    <property type="match status" value="1"/>
</dbReference>
<dbReference type="InterPro" id="IPR056307">
    <property type="entry name" value="Ig-CFAP74_3rd"/>
</dbReference>
<dbReference type="Pfam" id="PF24770">
    <property type="entry name" value="Ig-CFAP74_2"/>
    <property type="match status" value="1"/>
</dbReference>
<feature type="domain" description="CFAP74 second Ig-like" evidence="3">
    <location>
        <begin position="598"/>
        <end position="777"/>
    </location>
</feature>
<dbReference type="PANTHER" id="PTHR22538:SF0">
    <property type="entry name" value="CILIA- AND FLAGELLA-ASSOCIATED PROTEIN 74"/>
    <property type="match status" value="1"/>
</dbReference>
<reference evidence="6" key="1">
    <citation type="submission" date="2022-06" db="EMBL/GenBank/DDBJ databases">
        <authorList>
            <person name="Berger JAMES D."/>
            <person name="Berger JAMES D."/>
        </authorList>
    </citation>
    <scope>NUCLEOTIDE SEQUENCE [LARGE SCALE GENOMIC DNA]</scope>
</reference>
<evidence type="ECO:0000256" key="1">
    <source>
        <dbReference type="SAM" id="Coils"/>
    </source>
</evidence>
<dbReference type="Gene3D" id="2.60.40.10">
    <property type="entry name" value="Immunoglobulins"/>
    <property type="match status" value="6"/>
</dbReference>
<name>A0AA85JUE0_TRIRE</name>
<reference evidence="7" key="2">
    <citation type="submission" date="2023-11" db="UniProtKB">
        <authorList>
            <consortium name="WormBaseParasite"/>
        </authorList>
    </citation>
    <scope>IDENTIFICATION</scope>
</reference>